<dbReference type="Gene3D" id="3.40.50.720">
    <property type="entry name" value="NAD(P)-binding Rossmann-like Domain"/>
    <property type="match status" value="1"/>
</dbReference>
<evidence type="ECO:0000256" key="1">
    <source>
        <dbReference type="SAM" id="MobiDB-lite"/>
    </source>
</evidence>
<dbReference type="GO" id="GO:0004029">
    <property type="term" value="F:aldehyde dehydrogenase (NAD+) activity"/>
    <property type="evidence" value="ECO:0007669"/>
    <property type="project" value="TreeGrafter"/>
</dbReference>
<keyword evidence="4" id="KW-1185">Reference proteome</keyword>
<gene>
    <name evidence="3" type="ORF">JX265_006054</name>
</gene>
<evidence type="ECO:0000259" key="2">
    <source>
        <dbReference type="Pfam" id="PF13460"/>
    </source>
</evidence>
<dbReference type="InterPro" id="IPR051783">
    <property type="entry name" value="NAD(P)-dependent_oxidoreduct"/>
</dbReference>
<dbReference type="Proteomes" id="UP000829685">
    <property type="component" value="Unassembled WGS sequence"/>
</dbReference>
<proteinExistence type="predicted"/>
<dbReference type="InterPro" id="IPR036291">
    <property type="entry name" value="NAD(P)-bd_dom_sf"/>
</dbReference>
<evidence type="ECO:0000313" key="4">
    <source>
        <dbReference type="Proteomes" id="UP000829685"/>
    </source>
</evidence>
<dbReference type="Pfam" id="PF13460">
    <property type="entry name" value="NAD_binding_10"/>
    <property type="match status" value="1"/>
</dbReference>
<evidence type="ECO:0000313" key="3">
    <source>
        <dbReference type="EMBL" id="KAI1871014.1"/>
    </source>
</evidence>
<feature type="region of interest" description="Disordered" evidence="1">
    <location>
        <begin position="275"/>
        <end position="296"/>
    </location>
</feature>
<dbReference type="GO" id="GO:0005737">
    <property type="term" value="C:cytoplasm"/>
    <property type="evidence" value="ECO:0007669"/>
    <property type="project" value="TreeGrafter"/>
</dbReference>
<feature type="domain" description="NAD(P)-binding" evidence="2">
    <location>
        <begin position="9"/>
        <end position="92"/>
    </location>
</feature>
<dbReference type="InterPro" id="IPR016040">
    <property type="entry name" value="NAD(P)-bd_dom"/>
</dbReference>
<reference evidence="3" key="1">
    <citation type="submission" date="2021-03" db="EMBL/GenBank/DDBJ databases">
        <title>Revisited historic fungal species revealed as producer of novel bioactive compounds through whole genome sequencing and comparative genomics.</title>
        <authorList>
            <person name="Vignolle G.A."/>
            <person name="Hochenegger N."/>
            <person name="Mach R.L."/>
            <person name="Mach-Aigner A.R."/>
            <person name="Javad Rahimi M."/>
            <person name="Salim K.A."/>
            <person name="Chan C.M."/>
            <person name="Lim L.B.L."/>
            <person name="Cai F."/>
            <person name="Druzhinina I.S."/>
            <person name="U'Ren J.M."/>
            <person name="Derntl C."/>
        </authorList>
    </citation>
    <scope>NUCLEOTIDE SEQUENCE</scope>
    <source>
        <strain evidence="3">TUCIM 5799</strain>
    </source>
</reference>
<dbReference type="PANTHER" id="PTHR48079:SF6">
    <property type="entry name" value="NAD(P)-BINDING DOMAIN-CONTAINING PROTEIN-RELATED"/>
    <property type="match status" value="1"/>
</dbReference>
<accession>A0A9P9WMK0</accession>
<feature type="compositionally biased region" description="Basic and acidic residues" evidence="1">
    <location>
        <begin position="275"/>
        <end position="294"/>
    </location>
</feature>
<protein>
    <recommendedName>
        <fullName evidence="2">NAD(P)-binding domain-containing protein</fullName>
    </recommendedName>
</protein>
<dbReference type="SUPFAM" id="SSF51735">
    <property type="entry name" value="NAD(P)-binding Rossmann-fold domains"/>
    <property type="match status" value="1"/>
</dbReference>
<sequence length="340" mass="37281">MTPKIFLTGVTGYVGGEAFSQLYSNHPEYEYRLLVRNEEKAKLVSAKYPSTERLQLVVGSLEDEDIIEKEAAAADIVVHTADSADNEPSARALTRGLASGHTAEKPGYWIHVSGTMLIAGLDKAEEDWLRRDTFHDIDDVALLTDQLPDHCPHRPIDKLVLAANDKPSVRTLVVCPPTIYGRGRGPVNQRSMQVYNLTRFTLQNGFAPVIPPGTARWDNVHVADLGAFLGLAVGAALDPGKRSDPAVFGRHAYFFLEHAAHVWSDVARAVAAEAERQGRLGDGTRPHVRERSAEELGNPSWALHEHGVAARARKFLGWKPVGPSLEETIPEIVESEAARL</sequence>
<comment type="caution">
    <text evidence="3">The sequence shown here is derived from an EMBL/GenBank/DDBJ whole genome shotgun (WGS) entry which is preliminary data.</text>
</comment>
<dbReference type="AlphaFoldDB" id="A0A9P9WMK0"/>
<organism evidence="3 4">
    <name type="scientific">Neoarthrinium moseri</name>
    <dbReference type="NCBI Taxonomy" id="1658444"/>
    <lineage>
        <taxon>Eukaryota</taxon>
        <taxon>Fungi</taxon>
        <taxon>Dikarya</taxon>
        <taxon>Ascomycota</taxon>
        <taxon>Pezizomycotina</taxon>
        <taxon>Sordariomycetes</taxon>
        <taxon>Xylariomycetidae</taxon>
        <taxon>Amphisphaeriales</taxon>
        <taxon>Apiosporaceae</taxon>
        <taxon>Neoarthrinium</taxon>
    </lineage>
</organism>
<name>A0A9P9WMK0_9PEZI</name>
<dbReference type="EMBL" id="JAFIMR010000013">
    <property type="protein sequence ID" value="KAI1871014.1"/>
    <property type="molecule type" value="Genomic_DNA"/>
</dbReference>
<dbReference type="PANTHER" id="PTHR48079">
    <property type="entry name" value="PROTEIN YEEZ"/>
    <property type="match status" value="1"/>
</dbReference>